<evidence type="ECO:0000256" key="2">
    <source>
        <dbReference type="SAM" id="Phobius"/>
    </source>
</evidence>
<proteinExistence type="predicted"/>
<keyword evidence="2" id="KW-0472">Membrane</keyword>
<evidence type="ECO:0000259" key="3">
    <source>
        <dbReference type="PROSITE" id="PS50097"/>
    </source>
</evidence>
<dbReference type="PANTHER" id="PTHR22744:SF17">
    <property type="entry name" value="BTB DOMAIN-CONTAINING PROTEIN"/>
    <property type="match status" value="1"/>
</dbReference>
<comment type="caution">
    <text evidence="4">The sequence shown here is derived from an EMBL/GenBank/DDBJ whole genome shotgun (WGS) entry which is preliminary data.</text>
</comment>
<dbReference type="Gene3D" id="3.30.710.10">
    <property type="entry name" value="Potassium Channel Kv1.1, Chain A"/>
    <property type="match status" value="1"/>
</dbReference>
<evidence type="ECO:0000313" key="4">
    <source>
        <dbReference type="EMBL" id="KAJ7394342.1"/>
    </source>
</evidence>
<keyword evidence="5" id="KW-1185">Reference proteome</keyword>
<protein>
    <recommendedName>
        <fullName evidence="3">BTB domain-containing protein</fullName>
    </recommendedName>
</protein>
<dbReference type="CDD" id="cd18186">
    <property type="entry name" value="BTB_POZ_ZBTB_KLHL-like"/>
    <property type="match status" value="1"/>
</dbReference>
<reference evidence="4" key="1">
    <citation type="submission" date="2023-01" db="EMBL/GenBank/DDBJ databases">
        <title>Genome assembly of the deep-sea coral Lophelia pertusa.</title>
        <authorList>
            <person name="Herrera S."/>
            <person name="Cordes E."/>
        </authorList>
    </citation>
    <scope>NUCLEOTIDE SEQUENCE</scope>
    <source>
        <strain evidence="4">USNM1676648</strain>
        <tissue evidence="4">Polyp</tissue>
    </source>
</reference>
<accession>A0A9X0A6Q5</accession>
<dbReference type="SUPFAM" id="SSF54695">
    <property type="entry name" value="POZ domain"/>
    <property type="match status" value="1"/>
</dbReference>
<dbReference type="InterPro" id="IPR011333">
    <property type="entry name" value="SKP1/BTB/POZ_sf"/>
</dbReference>
<dbReference type="InterPro" id="IPR000210">
    <property type="entry name" value="BTB/POZ_dom"/>
</dbReference>
<evidence type="ECO:0000313" key="5">
    <source>
        <dbReference type="Proteomes" id="UP001163046"/>
    </source>
</evidence>
<dbReference type="PROSITE" id="PS50097">
    <property type="entry name" value="BTB"/>
    <property type="match status" value="1"/>
</dbReference>
<dbReference type="Proteomes" id="UP001163046">
    <property type="component" value="Unassembled WGS sequence"/>
</dbReference>
<dbReference type="PANTHER" id="PTHR22744">
    <property type="entry name" value="HELIX LOOP HELIX PROTEIN 21-RELATED"/>
    <property type="match status" value="1"/>
</dbReference>
<keyword evidence="2" id="KW-1133">Transmembrane helix</keyword>
<dbReference type="Pfam" id="PF00651">
    <property type="entry name" value="BTB"/>
    <property type="match status" value="1"/>
</dbReference>
<feature type="region of interest" description="Disordered" evidence="1">
    <location>
        <begin position="1"/>
        <end position="32"/>
    </location>
</feature>
<keyword evidence="2" id="KW-0812">Transmembrane</keyword>
<feature type="transmembrane region" description="Helical" evidence="2">
    <location>
        <begin position="164"/>
        <end position="184"/>
    </location>
</feature>
<name>A0A9X0A6Q5_9CNID</name>
<evidence type="ECO:0000256" key="1">
    <source>
        <dbReference type="SAM" id="MobiDB-lite"/>
    </source>
</evidence>
<dbReference type="EMBL" id="MU825396">
    <property type="protein sequence ID" value="KAJ7394342.1"/>
    <property type="molecule type" value="Genomic_DNA"/>
</dbReference>
<gene>
    <name evidence="4" type="ORF">OS493_000147</name>
</gene>
<organism evidence="4 5">
    <name type="scientific">Desmophyllum pertusum</name>
    <dbReference type="NCBI Taxonomy" id="174260"/>
    <lineage>
        <taxon>Eukaryota</taxon>
        <taxon>Metazoa</taxon>
        <taxon>Cnidaria</taxon>
        <taxon>Anthozoa</taxon>
        <taxon>Hexacorallia</taxon>
        <taxon>Scleractinia</taxon>
        <taxon>Caryophylliina</taxon>
        <taxon>Caryophylliidae</taxon>
        <taxon>Desmophyllum</taxon>
    </lineage>
</organism>
<dbReference type="OrthoDB" id="6434269at2759"/>
<dbReference type="SMART" id="SM00225">
    <property type="entry name" value="BTB"/>
    <property type="match status" value="1"/>
</dbReference>
<feature type="domain" description="BTB" evidence="3">
    <location>
        <begin position="49"/>
        <end position="116"/>
    </location>
</feature>
<sequence length="195" mass="22127">MACNTTILDTNVEESRRENEDESGGDQAAAEAGQVEKIKHHFSEPWEDSDVILVVEDEKFHVHRLILSMNSPVFKAMFKSQFKEATANEIPLPEKKANEILDFLKKVYGLRYVKEQVKITSKLLKFEGLEHGSFQYCLYCKALSIGHTSVGRLAKVYQLGCQYFCLYLVSCLVSVLLSVSAFQMENVTGNESVYR</sequence>
<dbReference type="AlphaFoldDB" id="A0A9X0A6Q5"/>